<dbReference type="AlphaFoldDB" id="A0A7V2ATD5"/>
<organism evidence="2">
    <name type="scientific">Eiseniibacteriota bacterium</name>
    <dbReference type="NCBI Taxonomy" id="2212470"/>
    <lineage>
        <taxon>Bacteria</taxon>
        <taxon>Candidatus Eiseniibacteriota</taxon>
    </lineage>
</organism>
<feature type="transmembrane region" description="Helical" evidence="1">
    <location>
        <begin position="43"/>
        <end position="65"/>
    </location>
</feature>
<reference evidence="2" key="1">
    <citation type="journal article" date="2020" name="mSystems">
        <title>Genome- and Community-Level Interaction Insights into Carbon Utilization and Element Cycling Functions of Hydrothermarchaeota in Hydrothermal Sediment.</title>
        <authorList>
            <person name="Zhou Z."/>
            <person name="Liu Y."/>
            <person name="Xu W."/>
            <person name="Pan J."/>
            <person name="Luo Z.H."/>
            <person name="Li M."/>
        </authorList>
    </citation>
    <scope>NUCLEOTIDE SEQUENCE [LARGE SCALE GENOMIC DNA]</scope>
    <source>
        <strain evidence="2">SpSt-1233</strain>
    </source>
</reference>
<dbReference type="EMBL" id="DSEC01000027">
    <property type="protein sequence ID" value="HER42897.1"/>
    <property type="molecule type" value="Genomic_DNA"/>
</dbReference>
<proteinExistence type="predicted"/>
<evidence type="ECO:0000313" key="2">
    <source>
        <dbReference type="EMBL" id="HER42897.1"/>
    </source>
</evidence>
<name>A0A7V2ATD5_UNCEI</name>
<keyword evidence="1" id="KW-1133">Transmembrane helix</keyword>
<feature type="transmembrane region" description="Helical" evidence="1">
    <location>
        <begin position="6"/>
        <end position="31"/>
    </location>
</feature>
<gene>
    <name evidence="2" type="ORF">ENO08_00360</name>
</gene>
<evidence type="ECO:0000256" key="1">
    <source>
        <dbReference type="SAM" id="Phobius"/>
    </source>
</evidence>
<keyword evidence="1" id="KW-0812">Transmembrane</keyword>
<sequence>MVKTNIGSPLVFAVCLTVASVLQLIGTVRYIGRLPNDKVGVTLYIVTAILFAALAAVHYAGWAAVRKPGG</sequence>
<comment type="caution">
    <text evidence="2">The sequence shown here is derived from an EMBL/GenBank/DDBJ whole genome shotgun (WGS) entry which is preliminary data.</text>
</comment>
<accession>A0A7V2ATD5</accession>
<protein>
    <submittedName>
        <fullName evidence="2">Uncharacterized protein</fullName>
    </submittedName>
</protein>
<keyword evidence="1" id="KW-0472">Membrane</keyword>
<dbReference type="Proteomes" id="UP000886069">
    <property type="component" value="Unassembled WGS sequence"/>
</dbReference>